<feature type="region of interest" description="Disordered" evidence="15">
    <location>
        <begin position="1053"/>
        <end position="1126"/>
    </location>
</feature>
<dbReference type="InterPro" id="IPR005801">
    <property type="entry name" value="ADC_synthase"/>
</dbReference>
<dbReference type="KEGG" id="sre:PTSG_06343"/>
<dbReference type="Pfam" id="PF00425">
    <property type="entry name" value="Chorismate_bind"/>
    <property type="match status" value="1"/>
</dbReference>
<dbReference type="OrthoDB" id="524799at2759"/>
<dbReference type="PANTHER" id="PTHR11236:SF9">
    <property type="entry name" value="ANTHRANILATE SYNTHASE COMPONENT 1"/>
    <property type="match status" value="1"/>
</dbReference>
<dbReference type="NCBIfam" id="TIGR01245">
    <property type="entry name" value="trpD"/>
    <property type="match status" value="1"/>
</dbReference>
<comment type="pathway">
    <text evidence="2">Amino-acid biosynthesis; L-tryptophan biosynthesis; L-tryptophan from chorismate: step 2/5.</text>
</comment>
<dbReference type="Pfam" id="PF00117">
    <property type="entry name" value="GATase"/>
    <property type="match status" value="1"/>
</dbReference>
<keyword evidence="7" id="KW-0808">Transferase</keyword>
<dbReference type="Gene3D" id="3.40.50.880">
    <property type="match status" value="1"/>
</dbReference>
<feature type="region of interest" description="Disordered" evidence="15">
    <location>
        <begin position="727"/>
        <end position="770"/>
    </location>
</feature>
<feature type="domain" description="Glutamine amidotransferase" evidence="16">
    <location>
        <begin position="1139"/>
        <end position="1315"/>
    </location>
</feature>
<dbReference type="InterPro" id="IPR017926">
    <property type="entry name" value="GATASE"/>
</dbReference>
<evidence type="ECO:0000256" key="4">
    <source>
        <dbReference type="ARBA" id="ARBA00011948"/>
    </source>
</evidence>
<dbReference type="FunFam" id="3.40.1030.10:FF:000002">
    <property type="entry name" value="Anthranilate phosphoribosyltransferase"/>
    <property type="match status" value="1"/>
</dbReference>
<dbReference type="Pfam" id="PF02885">
    <property type="entry name" value="Glycos_trans_3N"/>
    <property type="match status" value="1"/>
</dbReference>
<dbReference type="InterPro" id="IPR036320">
    <property type="entry name" value="Glycosyl_Trfase_fam3_N_dom_sf"/>
</dbReference>
<feature type="compositionally biased region" description="Polar residues" evidence="15">
    <location>
        <begin position="22"/>
        <end position="43"/>
    </location>
</feature>
<organism evidence="22">
    <name type="scientific">Salpingoeca rosetta (strain ATCC 50818 / BSB-021)</name>
    <dbReference type="NCBI Taxonomy" id="946362"/>
    <lineage>
        <taxon>Eukaryota</taxon>
        <taxon>Choanoflagellata</taxon>
        <taxon>Craspedida</taxon>
        <taxon>Salpingoecidae</taxon>
        <taxon>Salpingoeca</taxon>
    </lineage>
</organism>
<dbReference type="Gene3D" id="1.20.970.10">
    <property type="entry name" value="Transferase, Pyrimidine Nucleoside Phosphorylase, Chain C"/>
    <property type="match status" value="1"/>
</dbReference>
<dbReference type="EC" id="2.4.2.18" evidence="4"/>
<dbReference type="PRINTS" id="PR00096">
    <property type="entry name" value="GATASE"/>
</dbReference>
<evidence type="ECO:0000259" key="17">
    <source>
        <dbReference type="Pfam" id="PF00425"/>
    </source>
</evidence>
<dbReference type="PANTHER" id="PTHR11236">
    <property type="entry name" value="AMINOBENZOATE/ANTHRANILATE SYNTHASE"/>
    <property type="match status" value="1"/>
</dbReference>
<feature type="region of interest" description="Disordered" evidence="15">
    <location>
        <begin position="22"/>
        <end position="57"/>
    </location>
</feature>
<evidence type="ECO:0000256" key="10">
    <source>
        <dbReference type="ARBA" id="ARBA00022962"/>
    </source>
</evidence>
<evidence type="ECO:0000313" key="21">
    <source>
        <dbReference type="EMBL" id="EGD74333.1"/>
    </source>
</evidence>
<reference evidence="21" key="1">
    <citation type="submission" date="2009-08" db="EMBL/GenBank/DDBJ databases">
        <title>Annotation of Salpingoeca rosetta.</title>
        <authorList>
            <consortium name="The Broad Institute Genome Sequencing Platform"/>
            <person name="Russ C."/>
            <person name="Cuomo C."/>
            <person name="Burger G."/>
            <person name="Gray M.W."/>
            <person name="Holland P.W.H."/>
            <person name="King N."/>
            <person name="Lang F.B.F."/>
            <person name="Roger A.J."/>
            <person name="Ruiz-Trillo I."/>
            <person name="Young S.K."/>
            <person name="Zeng Q."/>
            <person name="Gargeya S."/>
            <person name="Alvarado L."/>
            <person name="Berlin A."/>
            <person name="Chapman S.B."/>
            <person name="Chen Z."/>
            <person name="Freedman E."/>
            <person name="Gellesch M."/>
            <person name="Goldberg J."/>
            <person name="Griggs A."/>
            <person name="Gujja S."/>
            <person name="Heilman E."/>
            <person name="Heiman D."/>
            <person name="Howarth C."/>
            <person name="Mehta T."/>
            <person name="Neiman D."/>
            <person name="Pearson M."/>
            <person name="Roberts A."/>
            <person name="Saif S."/>
            <person name="Shea T."/>
            <person name="Shenoy N."/>
            <person name="Sisk P."/>
            <person name="Stolte C."/>
            <person name="Sykes S."/>
            <person name="White J."/>
            <person name="Yandava C."/>
            <person name="Haas B."/>
            <person name="Nusbaum C."/>
            <person name="Birren B."/>
        </authorList>
    </citation>
    <scope>NUCLEOTIDE SEQUENCE [LARGE SCALE GENOMIC DNA]</scope>
    <source>
        <strain evidence="21">ATCC 50818</strain>
    </source>
</reference>
<dbReference type="InterPro" id="IPR015890">
    <property type="entry name" value="Chorismate_C"/>
</dbReference>
<dbReference type="eggNOG" id="KOG0026">
    <property type="taxonomic scope" value="Eukaryota"/>
</dbReference>
<proteinExistence type="inferred from homology"/>
<dbReference type="InterPro" id="IPR005940">
    <property type="entry name" value="Anthranilate_Pribosyl_Tfrase"/>
</dbReference>
<evidence type="ECO:0000256" key="14">
    <source>
        <dbReference type="ARBA" id="ARBA00061500"/>
    </source>
</evidence>
<feature type="domain" description="Glycosyl transferase family 3" evidence="18">
    <location>
        <begin position="129"/>
        <end position="382"/>
    </location>
</feature>
<dbReference type="InterPro" id="IPR029062">
    <property type="entry name" value="Class_I_gatase-like"/>
</dbReference>
<dbReference type="InParanoid" id="F2UCM6"/>
<evidence type="ECO:0000256" key="12">
    <source>
        <dbReference type="ARBA" id="ARBA00031329"/>
    </source>
</evidence>
<dbReference type="PRINTS" id="PR00097">
    <property type="entry name" value="ANTSNTHASEII"/>
</dbReference>
<evidence type="ECO:0000256" key="2">
    <source>
        <dbReference type="ARBA" id="ARBA00004907"/>
    </source>
</evidence>
<feature type="domain" description="Glycosyl transferase family 3 N-terminal" evidence="19">
    <location>
        <begin position="60"/>
        <end position="114"/>
    </location>
</feature>
<evidence type="ECO:0000259" key="16">
    <source>
        <dbReference type="Pfam" id="PF00117"/>
    </source>
</evidence>
<dbReference type="MEROPS" id="C26.959"/>
<feature type="compositionally biased region" description="Basic residues" evidence="15">
    <location>
        <begin position="728"/>
        <end position="738"/>
    </location>
</feature>
<feature type="compositionally biased region" description="Acidic residues" evidence="15">
    <location>
        <begin position="444"/>
        <end position="456"/>
    </location>
</feature>
<keyword evidence="11" id="KW-0057">Aromatic amino acid biosynthesis</keyword>
<keyword evidence="8" id="KW-0822">Tryptophan biosynthesis</keyword>
<evidence type="ECO:0000259" key="19">
    <source>
        <dbReference type="Pfam" id="PF02885"/>
    </source>
</evidence>
<feature type="domain" description="Anthranilate synthase component I N-terminal" evidence="20">
    <location>
        <begin position="610"/>
        <end position="697"/>
    </location>
</feature>
<dbReference type="Pfam" id="PF04715">
    <property type="entry name" value="Anth_synt_I_N"/>
    <property type="match status" value="1"/>
</dbReference>
<dbReference type="InterPro" id="IPR000312">
    <property type="entry name" value="Glycosyl_Trfase_fam3"/>
</dbReference>
<dbReference type="SUPFAM" id="SSF56322">
    <property type="entry name" value="ADC synthase"/>
    <property type="match status" value="1"/>
</dbReference>
<feature type="compositionally biased region" description="Low complexity" evidence="15">
    <location>
        <begin position="741"/>
        <end position="770"/>
    </location>
</feature>
<keyword evidence="22" id="KW-1185">Reference proteome</keyword>
<dbReference type="GO" id="GO:0046656">
    <property type="term" value="P:folic acid biosynthetic process"/>
    <property type="evidence" value="ECO:0007669"/>
    <property type="project" value="UniProtKB-KW"/>
</dbReference>
<feature type="compositionally biased region" description="Acidic residues" evidence="15">
    <location>
        <begin position="1078"/>
        <end position="1090"/>
    </location>
</feature>
<comment type="catalytic activity">
    <reaction evidence="1">
        <text>chorismate + L-glutamine = 4-amino-4-deoxychorismate + L-glutamate</text>
        <dbReference type="Rhea" id="RHEA:11672"/>
        <dbReference type="ChEBI" id="CHEBI:29748"/>
        <dbReference type="ChEBI" id="CHEBI:29985"/>
        <dbReference type="ChEBI" id="CHEBI:58359"/>
        <dbReference type="ChEBI" id="CHEBI:58406"/>
        <dbReference type="EC" id="2.6.1.85"/>
    </reaction>
</comment>
<dbReference type="UniPathway" id="UPA00077">
    <property type="reaction ID" value="UER00149"/>
</dbReference>
<name>F2UCM6_SALR5</name>
<keyword evidence="6" id="KW-0328">Glycosyltransferase</keyword>
<gene>
    <name evidence="21" type="ORF">PTSG_06343</name>
</gene>
<keyword evidence="9" id="KW-0289">Folate biosynthesis</keyword>
<dbReference type="InterPro" id="IPR006805">
    <property type="entry name" value="Anth_synth_I_N"/>
</dbReference>
<evidence type="ECO:0000256" key="8">
    <source>
        <dbReference type="ARBA" id="ARBA00022822"/>
    </source>
</evidence>
<dbReference type="GO" id="GO:0000162">
    <property type="term" value="P:L-tryptophan biosynthetic process"/>
    <property type="evidence" value="ECO:0007669"/>
    <property type="project" value="UniProtKB-KW"/>
</dbReference>
<dbReference type="Proteomes" id="UP000007799">
    <property type="component" value="Unassembled WGS sequence"/>
</dbReference>
<comment type="similarity">
    <text evidence="14">Belongs to the anthranilate phosphoribosyltransferase family.</text>
</comment>
<comment type="pathway">
    <text evidence="3">Cofactor biosynthesis; tetrahydrofolate biosynthesis; 4-aminobenzoate from chorismate: step 1/2.</text>
</comment>
<feature type="compositionally biased region" description="Acidic residues" evidence="15">
    <location>
        <begin position="1099"/>
        <end position="1114"/>
    </location>
</feature>
<keyword evidence="5" id="KW-0028">Amino-acid biosynthesis</keyword>
<dbReference type="CDD" id="cd01743">
    <property type="entry name" value="GATase1_Anthranilate_Synthase"/>
    <property type="match status" value="1"/>
</dbReference>
<dbReference type="eggNOG" id="KOG1438">
    <property type="taxonomic scope" value="Eukaryota"/>
</dbReference>
<dbReference type="GO" id="GO:0046820">
    <property type="term" value="F:4-amino-4-deoxychorismate synthase activity"/>
    <property type="evidence" value="ECO:0007669"/>
    <property type="project" value="UniProtKB-EC"/>
</dbReference>
<dbReference type="Gene3D" id="3.40.1030.10">
    <property type="entry name" value="Nucleoside phosphorylase/phosphoribosyltransferase catalytic domain"/>
    <property type="match status" value="1"/>
</dbReference>
<protein>
    <recommendedName>
        <fullName evidence="4">anthranilate phosphoribosyltransferase</fullName>
        <ecNumber evidence="4">2.4.2.18</ecNumber>
    </recommendedName>
    <alternativeName>
        <fullName evidence="12">Para-aminobenzoate synthase</fullName>
    </alternativeName>
    <alternativeName>
        <fullName evidence="13">p-aminobenzoic acid synthase</fullName>
    </alternativeName>
</protein>
<dbReference type="InterPro" id="IPR017459">
    <property type="entry name" value="Glycosyl_Trfase_fam3_N_dom"/>
</dbReference>
<dbReference type="InterPro" id="IPR035902">
    <property type="entry name" value="Nuc_phospho_transferase"/>
</dbReference>
<evidence type="ECO:0000313" key="22">
    <source>
        <dbReference type="Proteomes" id="UP000007799"/>
    </source>
</evidence>
<dbReference type="eggNOG" id="KOG1223">
    <property type="taxonomic scope" value="Eukaryota"/>
</dbReference>
<evidence type="ECO:0000259" key="18">
    <source>
        <dbReference type="Pfam" id="PF00591"/>
    </source>
</evidence>
<dbReference type="Pfam" id="PF00591">
    <property type="entry name" value="Glycos_transf_3"/>
    <property type="match status" value="1"/>
</dbReference>
<sequence>MTITKQCTAKLVQAWETQMLGSASDVPASNASTSGSAMGTTPGNNNNNDNFDDDDMEPDVLTEAEMAACMQEIMSGSLPNATVAGFLVALRMSRRSPPSVSMLAACAASLLDFAVPCRPNVPATSMTPALVDIVGTGGDGCDAFNVSTAAGLVMAACGLTVAKHGNRSSSGKVGSADFLEALGANIQLSGKQVEQCIERCGYGFLFAQRFHPAMKHVAAVRKQIGIRTIFNLLGPLSNPAGATHKVIGVSDVTLGPIFARILQRHGTKHGLVVHSADGLDEFSPSMPSLVWEVRADRDTIAHYTVEPGEHFGCEPCSLDAVCGGSLEERVAAFRRVLDGDTTSPIARFIIINAAAGVYAADGAASLRSAADHVRAVLASGGARVLTDTYVGITRELKQQQQQVQQGGDGDQGKQGACDTSRGVGPDNTRTTSADVSQTSTTTHDDDDDDDDDDTFDETTSTIAAHDPAGDESDGDENGADAAGDQGPGTSQQQQRVRTDRDHTYTTQHGIRVHRSCTRVNDVETHVRALSSVLDTHLGLLMCSDYEQPGRYTKWVTGFSDPPIMLVTRGRTFTITALNKRGEVLLPPIASCLRKERMAIASVEATTDVITGTVHKPGRRFPEEQRSRQPSAFSVMRSILSLFHSDEDNTLGLYGAFGYDLAFQFEDTELRLERPPNQRDMVLFLPDRVLRYDVTTKRGHVYSYDFEFNGQSTVGLDRYGPRFAYTASTHRHQHPRIHSRGSNSSNSNTSSKRASPPTPQTTATNTSNDTSDADAAIVCDHKPGEYAAKVRLAKEKFKVGDLFEAVLSQSFHAPCPSRPSRLFHRLRRRNPAPYAFIVSLGSKEYLVGASPEMYRPTSTSRTRIETCPISGTIRRGKDAMEDSRNIVTLLSSPKEEAELTMCTDVDRNDKSRICEAGSVRLLARRQIERYSKLIHTVDHVEGVLRPGYDALDAFLCHTWAVTVTGAPKPWAMQFVEDTEASARRWYAGAVGMIYFNGDMNTGLTLRTIHIEDGNACVRAGATLLWDSDPDAEEAETRLKASAFLDALLHTHAQSSSAARKRTKSKAVHDNGNDGRDRDGDDDDGDGDDDDAVAQPQDVMFSDDEGDDDEYDDDDDAGHGALALGRRTPDPFTSGRGLKVVVVDHEDSFVHTLSNYLRQTGADVVTFRAGFDVALLDSERPDAVLMSPGPGCPSDFNTSATITQLLCRNIPIFGVCLGLQAMVEHFGGALDVLPEPLHGKPSSVSVVVPSSRVFDGLPSSFVVARYHSLYARLENVPSPLTVTAISDDGVVMAVEHKSLPLAAVQFHPESILTGRDTGVHILNNALQWFEELKNTPSAPSTPSRATRISTI</sequence>
<feature type="compositionally biased region" description="Basic and acidic residues" evidence="15">
    <location>
        <begin position="1065"/>
        <end position="1077"/>
    </location>
</feature>
<evidence type="ECO:0000259" key="20">
    <source>
        <dbReference type="Pfam" id="PF04715"/>
    </source>
</evidence>
<evidence type="ECO:0000256" key="9">
    <source>
        <dbReference type="ARBA" id="ARBA00022909"/>
    </source>
</evidence>
<evidence type="ECO:0000256" key="1">
    <source>
        <dbReference type="ARBA" id="ARBA00001000"/>
    </source>
</evidence>
<dbReference type="GeneID" id="16073808"/>
<evidence type="ECO:0000256" key="5">
    <source>
        <dbReference type="ARBA" id="ARBA00022605"/>
    </source>
</evidence>
<dbReference type="EMBL" id="GL832968">
    <property type="protein sequence ID" value="EGD74333.1"/>
    <property type="molecule type" value="Genomic_DNA"/>
</dbReference>
<evidence type="ECO:0000256" key="7">
    <source>
        <dbReference type="ARBA" id="ARBA00022679"/>
    </source>
</evidence>
<dbReference type="RefSeq" id="XP_004993233.1">
    <property type="nucleotide sequence ID" value="XM_004993176.1"/>
</dbReference>
<dbReference type="STRING" id="946362.F2UCM6"/>
<dbReference type="Gene3D" id="3.60.120.10">
    <property type="entry name" value="Anthranilate synthase"/>
    <property type="match status" value="1"/>
</dbReference>
<dbReference type="SUPFAM" id="SSF52418">
    <property type="entry name" value="Nucleoside phosphorylase/phosphoribosyltransferase catalytic domain"/>
    <property type="match status" value="1"/>
</dbReference>
<feature type="compositionally biased region" description="Acidic residues" evidence="15">
    <location>
        <begin position="469"/>
        <end position="478"/>
    </location>
</feature>
<evidence type="ECO:0000256" key="11">
    <source>
        <dbReference type="ARBA" id="ARBA00023141"/>
    </source>
</evidence>
<evidence type="ECO:0000256" key="3">
    <source>
        <dbReference type="ARBA" id="ARBA00005009"/>
    </source>
</evidence>
<dbReference type="PROSITE" id="PS51273">
    <property type="entry name" value="GATASE_TYPE_1"/>
    <property type="match status" value="1"/>
</dbReference>
<evidence type="ECO:0000256" key="15">
    <source>
        <dbReference type="SAM" id="MobiDB-lite"/>
    </source>
</evidence>
<dbReference type="GO" id="GO:0046654">
    <property type="term" value="P:tetrahydrofolate biosynthetic process"/>
    <property type="evidence" value="ECO:0007669"/>
    <property type="project" value="UniProtKB-UniPathway"/>
</dbReference>
<dbReference type="InterPro" id="IPR019999">
    <property type="entry name" value="Anth_synth_I-like"/>
</dbReference>
<feature type="domain" description="Chorismate-utilising enzyme C-terminal" evidence="17">
    <location>
        <begin position="784"/>
        <end position="1038"/>
    </location>
</feature>
<keyword evidence="10" id="KW-0315">Glutamine amidotransferase</keyword>
<feature type="region of interest" description="Disordered" evidence="15">
    <location>
        <begin position="400"/>
        <end position="508"/>
    </location>
</feature>
<dbReference type="HAMAP" id="MF_00211">
    <property type="entry name" value="TrpD"/>
    <property type="match status" value="1"/>
</dbReference>
<dbReference type="InterPro" id="IPR006221">
    <property type="entry name" value="TrpG/PapA_dom"/>
</dbReference>
<dbReference type="SUPFAM" id="SSF52317">
    <property type="entry name" value="Class I glutamine amidotransferase-like"/>
    <property type="match status" value="1"/>
</dbReference>
<accession>F2UCM6</accession>
<dbReference type="SUPFAM" id="SSF47648">
    <property type="entry name" value="Nucleoside phosphorylase/phosphoribosyltransferase N-terminal domain"/>
    <property type="match status" value="1"/>
</dbReference>
<evidence type="ECO:0000256" key="6">
    <source>
        <dbReference type="ARBA" id="ARBA00022676"/>
    </source>
</evidence>
<evidence type="ECO:0000256" key="13">
    <source>
        <dbReference type="ARBA" id="ARBA00031904"/>
    </source>
</evidence>
<dbReference type="GO" id="GO:0004048">
    <property type="term" value="F:anthranilate phosphoribosyltransferase activity"/>
    <property type="evidence" value="ECO:0007669"/>
    <property type="project" value="UniProtKB-EC"/>
</dbReference>